<evidence type="ECO:0000313" key="15">
    <source>
        <dbReference type="Proteomes" id="UP000189674"/>
    </source>
</evidence>
<feature type="binding site" evidence="10">
    <location>
        <begin position="202"/>
        <end position="210"/>
    </location>
    <ligand>
        <name>GTP</name>
        <dbReference type="ChEBI" id="CHEBI:37565"/>
    </ligand>
</feature>
<dbReference type="GO" id="GO:0003924">
    <property type="term" value="F:GTPase activity"/>
    <property type="evidence" value="ECO:0007669"/>
    <property type="project" value="UniProtKB-UniRule"/>
</dbReference>
<dbReference type="STRING" id="1936003.STSP2_01169"/>
<proteinExistence type="inferred from homology"/>
<keyword evidence="6 10" id="KW-0378">Hydrolase</keyword>
<evidence type="ECO:0000256" key="4">
    <source>
        <dbReference type="ARBA" id="ARBA00022730"/>
    </source>
</evidence>
<name>A0A1U9NJL8_9BACT</name>
<evidence type="ECO:0000256" key="9">
    <source>
        <dbReference type="ARBA" id="ARBA00023134"/>
    </source>
</evidence>
<comment type="similarity">
    <text evidence="10">Belongs to the TRAFAC class YlqF/YawG GTPase family. RsgA subfamily.</text>
</comment>
<dbReference type="GO" id="GO:0005525">
    <property type="term" value="F:GTP binding"/>
    <property type="evidence" value="ECO:0007669"/>
    <property type="project" value="UniProtKB-UniRule"/>
</dbReference>
<keyword evidence="3 10" id="KW-0479">Metal-binding</keyword>
<dbReference type="InterPro" id="IPR030378">
    <property type="entry name" value="G_CP_dom"/>
</dbReference>
<keyword evidence="2 10" id="KW-0690">Ribosome biogenesis</keyword>
<comment type="subcellular location">
    <subcellularLocation>
        <location evidence="10">Cytoplasm</location>
    </subcellularLocation>
</comment>
<keyword evidence="8 10" id="KW-0694">RNA-binding</keyword>
<keyword evidence="1 10" id="KW-0963">Cytoplasm</keyword>
<dbReference type="GO" id="GO:0005737">
    <property type="term" value="C:cytoplasm"/>
    <property type="evidence" value="ECO:0007669"/>
    <property type="project" value="UniProtKB-SubCell"/>
</dbReference>
<keyword evidence="15" id="KW-1185">Reference proteome</keyword>
<feature type="binding site" evidence="10">
    <location>
        <position position="288"/>
    </location>
    <ligand>
        <name>Zn(2+)</name>
        <dbReference type="ChEBI" id="CHEBI:29105"/>
    </ligand>
</feature>
<evidence type="ECO:0000256" key="11">
    <source>
        <dbReference type="SAM" id="MobiDB-lite"/>
    </source>
</evidence>
<dbReference type="GO" id="GO:0019843">
    <property type="term" value="F:rRNA binding"/>
    <property type="evidence" value="ECO:0007669"/>
    <property type="project" value="UniProtKB-KW"/>
</dbReference>
<feature type="region of interest" description="Disordered" evidence="11">
    <location>
        <begin position="332"/>
        <end position="354"/>
    </location>
</feature>
<dbReference type="SUPFAM" id="SSF52540">
    <property type="entry name" value="P-loop containing nucleoside triphosphate hydrolases"/>
    <property type="match status" value="1"/>
</dbReference>
<dbReference type="CDD" id="cd01854">
    <property type="entry name" value="YjeQ_EngC"/>
    <property type="match status" value="1"/>
</dbReference>
<evidence type="ECO:0000256" key="7">
    <source>
        <dbReference type="ARBA" id="ARBA00022833"/>
    </source>
</evidence>
<keyword evidence="4 10" id="KW-0699">rRNA-binding</keyword>
<dbReference type="EMBL" id="CP019791">
    <property type="protein sequence ID" value="AQT68015.1"/>
    <property type="molecule type" value="Genomic_DNA"/>
</dbReference>
<dbReference type="HAMAP" id="MF_01820">
    <property type="entry name" value="GTPase_RsgA"/>
    <property type="match status" value="1"/>
</dbReference>
<protein>
    <recommendedName>
        <fullName evidence="10">Small ribosomal subunit biogenesis GTPase RsgA</fullName>
        <ecNumber evidence="10">3.6.1.-</ecNumber>
    </recommendedName>
</protein>
<evidence type="ECO:0000256" key="6">
    <source>
        <dbReference type="ARBA" id="ARBA00022801"/>
    </source>
</evidence>
<keyword evidence="9 10" id="KW-0342">GTP-binding</keyword>
<evidence type="ECO:0000256" key="8">
    <source>
        <dbReference type="ARBA" id="ARBA00022884"/>
    </source>
</evidence>
<feature type="compositionally biased region" description="Basic residues" evidence="11">
    <location>
        <begin position="337"/>
        <end position="354"/>
    </location>
</feature>
<evidence type="ECO:0000313" key="14">
    <source>
        <dbReference type="EMBL" id="AQT68015.1"/>
    </source>
</evidence>
<feature type="domain" description="EngC GTPase" evidence="12">
    <location>
        <begin position="111"/>
        <end position="258"/>
    </location>
</feature>
<dbReference type="Proteomes" id="UP000189674">
    <property type="component" value="Chromosome"/>
</dbReference>
<feature type="binding site" evidence="10">
    <location>
        <position position="283"/>
    </location>
    <ligand>
        <name>Zn(2+)</name>
        <dbReference type="ChEBI" id="CHEBI:29105"/>
    </ligand>
</feature>
<feature type="binding site" evidence="10">
    <location>
        <position position="296"/>
    </location>
    <ligand>
        <name>Zn(2+)</name>
        <dbReference type="ChEBI" id="CHEBI:29105"/>
    </ligand>
</feature>
<evidence type="ECO:0000256" key="2">
    <source>
        <dbReference type="ARBA" id="ARBA00022517"/>
    </source>
</evidence>
<dbReference type="GO" id="GO:0046872">
    <property type="term" value="F:metal ion binding"/>
    <property type="evidence" value="ECO:0007669"/>
    <property type="project" value="UniProtKB-KW"/>
</dbReference>
<dbReference type="PROSITE" id="PS50936">
    <property type="entry name" value="ENGC_GTPASE"/>
    <property type="match status" value="1"/>
</dbReference>
<dbReference type="KEGG" id="alus:STSP2_01169"/>
<dbReference type="InterPro" id="IPR010914">
    <property type="entry name" value="RsgA_GTPase_dom"/>
</dbReference>
<dbReference type="Pfam" id="PF03193">
    <property type="entry name" value="RsgA_GTPase"/>
    <property type="match status" value="1"/>
</dbReference>
<comment type="cofactor">
    <cofactor evidence="10">
        <name>Zn(2+)</name>
        <dbReference type="ChEBI" id="CHEBI:29105"/>
    </cofactor>
    <text evidence="10">Binds 1 zinc ion per subunit.</text>
</comment>
<organism evidence="14 15">
    <name type="scientific">Anaerohalosphaera lusitana</name>
    <dbReference type="NCBI Taxonomy" id="1936003"/>
    <lineage>
        <taxon>Bacteria</taxon>
        <taxon>Pseudomonadati</taxon>
        <taxon>Planctomycetota</taxon>
        <taxon>Phycisphaerae</taxon>
        <taxon>Sedimentisphaerales</taxon>
        <taxon>Anaerohalosphaeraceae</taxon>
        <taxon>Anaerohalosphaera</taxon>
    </lineage>
</organism>
<evidence type="ECO:0000256" key="5">
    <source>
        <dbReference type="ARBA" id="ARBA00022741"/>
    </source>
</evidence>
<dbReference type="Gene3D" id="3.40.50.300">
    <property type="entry name" value="P-loop containing nucleotide triphosphate hydrolases"/>
    <property type="match status" value="1"/>
</dbReference>
<dbReference type="EC" id="3.6.1.-" evidence="10"/>
<feature type="domain" description="CP-type G" evidence="13">
    <location>
        <begin position="102"/>
        <end position="260"/>
    </location>
</feature>
<accession>A0A1U9NJL8</accession>
<evidence type="ECO:0000259" key="12">
    <source>
        <dbReference type="PROSITE" id="PS50936"/>
    </source>
</evidence>
<dbReference type="Gene3D" id="1.10.40.50">
    <property type="entry name" value="Probable gtpase engc, domain 3"/>
    <property type="match status" value="1"/>
</dbReference>
<dbReference type="GO" id="GO:0042274">
    <property type="term" value="P:ribosomal small subunit biogenesis"/>
    <property type="evidence" value="ECO:0007669"/>
    <property type="project" value="UniProtKB-UniRule"/>
</dbReference>
<comment type="subunit">
    <text evidence="10">Monomer. Associates with 30S ribosomal subunit, binds 16S rRNA.</text>
</comment>
<evidence type="ECO:0000256" key="1">
    <source>
        <dbReference type="ARBA" id="ARBA00022490"/>
    </source>
</evidence>
<dbReference type="InterPro" id="IPR027417">
    <property type="entry name" value="P-loop_NTPase"/>
</dbReference>
<reference evidence="15" key="1">
    <citation type="submission" date="2017-02" db="EMBL/GenBank/DDBJ databases">
        <title>Comparative genomics and description of representatives of a novel lineage of planctomycetes thriving in anoxic sediments.</title>
        <authorList>
            <person name="Spring S."/>
            <person name="Bunk B."/>
            <person name="Sproer C."/>
        </authorList>
    </citation>
    <scope>NUCLEOTIDE SEQUENCE [LARGE SCALE GENOMIC DNA]</scope>
    <source>
        <strain evidence="15">ST-NAGAB-D1</strain>
    </source>
</reference>
<dbReference type="InterPro" id="IPR004881">
    <property type="entry name" value="Ribosome_biogen_GTPase_RsgA"/>
</dbReference>
<dbReference type="NCBIfam" id="TIGR00157">
    <property type="entry name" value="ribosome small subunit-dependent GTPase A"/>
    <property type="match status" value="1"/>
</dbReference>
<keyword evidence="5 10" id="KW-0547">Nucleotide-binding</keyword>
<evidence type="ECO:0000256" key="10">
    <source>
        <dbReference type="HAMAP-Rule" id="MF_01820"/>
    </source>
</evidence>
<dbReference type="PROSITE" id="PS51721">
    <property type="entry name" value="G_CP"/>
    <property type="match status" value="1"/>
</dbReference>
<dbReference type="AlphaFoldDB" id="A0A1U9NJL8"/>
<evidence type="ECO:0000259" key="13">
    <source>
        <dbReference type="PROSITE" id="PS51721"/>
    </source>
</evidence>
<feature type="binding site" evidence="10">
    <location>
        <position position="290"/>
    </location>
    <ligand>
        <name>Zn(2+)</name>
        <dbReference type="ChEBI" id="CHEBI:29105"/>
    </ligand>
</feature>
<comment type="function">
    <text evidence="10">One of several proteins that assist in the late maturation steps of the functional core of the 30S ribosomal subunit. Helps release RbfA from mature subunits. May play a role in the assembly of ribosomal proteins into the subunit. Circularly permuted GTPase that catalyzes slow GTP hydrolysis, GTPase activity is stimulated by the 30S ribosomal subunit.</text>
</comment>
<dbReference type="PANTHER" id="PTHR32120:SF10">
    <property type="entry name" value="SMALL RIBOSOMAL SUBUNIT BIOGENESIS GTPASE RSGA"/>
    <property type="match status" value="1"/>
</dbReference>
<evidence type="ECO:0000256" key="3">
    <source>
        <dbReference type="ARBA" id="ARBA00022723"/>
    </source>
</evidence>
<gene>
    <name evidence="10 14" type="primary">rsgA</name>
    <name evidence="14" type="ORF">STSP2_01169</name>
</gene>
<dbReference type="PANTHER" id="PTHR32120">
    <property type="entry name" value="SMALL RIBOSOMAL SUBUNIT BIOGENESIS GTPASE RSGA"/>
    <property type="match status" value="1"/>
</dbReference>
<keyword evidence="7 10" id="KW-0862">Zinc</keyword>
<sequence length="354" mass="40345">MIDLRELGWNEFFEKSFEPYRAKGLRAARVVREHRKGYLVCTGDSDVEAEMAGKIAYRAKSKAEYPTVGDWVAVRELRDEGRAFIEAVLERKSKFSRKSAGLSEDEQVVAVNIDTVFLVTDAWQDFNIRRLERYLVLGWDSGARPVVVINKSDLCEDTGKYVEQVREIAPEVDVRCVSAIEGDGIAGLKEYMGSGETVAMLGSSGVGKSTIINAILGMERQEVKDVRAEDGRGRHTTTHRELIVLPEGGAVIDNPGMRELHMRTDERGLGRAFDDIQEIAEECKFRDCMHENEPGCAVKAAVEEGRLDEERLANFFRLREELELWERRDSEKLSRGQVRKRIKHQARRARRRKR</sequence>
<feature type="binding site" evidence="10">
    <location>
        <begin position="150"/>
        <end position="153"/>
    </location>
    <ligand>
        <name>GTP</name>
        <dbReference type="ChEBI" id="CHEBI:37565"/>
    </ligand>
</feature>